<dbReference type="PROSITE" id="PS50850">
    <property type="entry name" value="MFS"/>
    <property type="match status" value="1"/>
</dbReference>
<organism evidence="8 9">
    <name type="scientific">Colletotrichum zoysiae</name>
    <dbReference type="NCBI Taxonomy" id="1216348"/>
    <lineage>
        <taxon>Eukaryota</taxon>
        <taxon>Fungi</taxon>
        <taxon>Dikarya</taxon>
        <taxon>Ascomycota</taxon>
        <taxon>Pezizomycotina</taxon>
        <taxon>Sordariomycetes</taxon>
        <taxon>Hypocreomycetidae</taxon>
        <taxon>Glomerellales</taxon>
        <taxon>Glomerellaceae</taxon>
        <taxon>Colletotrichum</taxon>
        <taxon>Colletotrichum graminicola species complex</taxon>
    </lineage>
</organism>
<feature type="domain" description="Major facilitator superfamily (MFS) profile" evidence="7">
    <location>
        <begin position="20"/>
        <end position="502"/>
    </location>
</feature>
<proteinExistence type="predicted"/>
<keyword evidence="2" id="KW-0813">Transport</keyword>
<dbReference type="SUPFAM" id="SSF103473">
    <property type="entry name" value="MFS general substrate transporter"/>
    <property type="match status" value="1"/>
</dbReference>
<dbReference type="Gene3D" id="1.20.1250.20">
    <property type="entry name" value="MFS general substrate transporter like domains"/>
    <property type="match status" value="1"/>
</dbReference>
<feature type="transmembrane region" description="Helical" evidence="6">
    <location>
        <begin position="297"/>
        <end position="321"/>
    </location>
</feature>
<feature type="transmembrane region" description="Helical" evidence="6">
    <location>
        <begin position="350"/>
        <end position="372"/>
    </location>
</feature>
<keyword evidence="4 6" id="KW-1133">Transmembrane helix</keyword>
<dbReference type="Proteomes" id="UP001232148">
    <property type="component" value="Unassembled WGS sequence"/>
</dbReference>
<dbReference type="InterPro" id="IPR036259">
    <property type="entry name" value="MFS_trans_sf"/>
</dbReference>
<evidence type="ECO:0000313" key="8">
    <source>
        <dbReference type="EMBL" id="KAK2028145.1"/>
    </source>
</evidence>
<feature type="transmembrane region" description="Helical" evidence="6">
    <location>
        <begin position="91"/>
        <end position="111"/>
    </location>
</feature>
<dbReference type="GO" id="GO:0022857">
    <property type="term" value="F:transmembrane transporter activity"/>
    <property type="evidence" value="ECO:0007669"/>
    <property type="project" value="InterPro"/>
</dbReference>
<feature type="transmembrane region" description="Helical" evidence="6">
    <location>
        <begin position="409"/>
        <end position="436"/>
    </location>
</feature>
<feature type="transmembrane region" description="Helical" evidence="6">
    <location>
        <begin position="384"/>
        <end position="403"/>
    </location>
</feature>
<protein>
    <submittedName>
        <fullName evidence="8">MFS general substrate transporter</fullName>
    </submittedName>
</protein>
<name>A0AAD9HFH6_9PEZI</name>
<dbReference type="InterPro" id="IPR011701">
    <property type="entry name" value="MFS"/>
</dbReference>
<comment type="subcellular location">
    <subcellularLocation>
        <location evidence="1">Membrane</location>
        <topology evidence="1">Multi-pass membrane protein</topology>
    </subcellularLocation>
</comment>
<dbReference type="Pfam" id="PF07690">
    <property type="entry name" value="MFS_1"/>
    <property type="match status" value="1"/>
</dbReference>
<dbReference type="GO" id="GO:0016020">
    <property type="term" value="C:membrane"/>
    <property type="evidence" value="ECO:0007669"/>
    <property type="project" value="UniProtKB-SubCell"/>
</dbReference>
<keyword evidence="3 6" id="KW-0812">Transmembrane</keyword>
<dbReference type="PANTHER" id="PTHR23504:SF15">
    <property type="entry name" value="MAJOR FACILITATOR SUPERFAMILY (MFS) PROFILE DOMAIN-CONTAINING PROTEIN"/>
    <property type="match status" value="1"/>
</dbReference>
<sequence>MFRNLFSLPWAYLPKDKAAVVAVIASVRVADFYQIASFQTCVTLHLQYLQPDLSTTELARHVGVAQGMFTAAQILSAPAWGVAVDRIGRKAVILIGLLTTAISCVGVAFAGSIGAIVFWRLLAGATNGTVVAARTAMSDNLPPRSLPAGFSLLVLSFHVANAIGPLVAAASIDSRLFFSTSSDSGSSILGNGITSNPYAMPNLISASVLMGDALLVWYKLKEVHKASHQGWHKPMTKPHDWIRGCLHRYNWKYRPLRNFDNEALAEDSNALLMQGTEPQQDPDHSMEQPESIWSLKFVIVLCTVAVLEFHLGAFGSLWPLFVVADSRKKDAPLKLPFVFSGGLQLRSSDIGLAVGALGFIGVLLQLTVVPHITTKFGAVRAFKATLPLFPASLFIAPYLTLLTPDSTHVLWIGIVFVLFLHVLGRSFGILVTILLVNQSTTQPSRRGTVHGIANAVASTFRTAGSISGGSLYGLGVERNSVGLGWWITGGISLFGWALGPWV</sequence>
<evidence type="ECO:0000259" key="7">
    <source>
        <dbReference type="PROSITE" id="PS50850"/>
    </source>
</evidence>
<evidence type="ECO:0000256" key="1">
    <source>
        <dbReference type="ARBA" id="ARBA00004141"/>
    </source>
</evidence>
<evidence type="ECO:0000313" key="9">
    <source>
        <dbReference type="Proteomes" id="UP001232148"/>
    </source>
</evidence>
<reference evidence="8" key="1">
    <citation type="submission" date="2021-06" db="EMBL/GenBank/DDBJ databases">
        <title>Comparative genomics, transcriptomics and evolutionary studies reveal genomic signatures of adaptation to plant cell wall in hemibiotrophic fungi.</title>
        <authorList>
            <consortium name="DOE Joint Genome Institute"/>
            <person name="Baroncelli R."/>
            <person name="Diaz J.F."/>
            <person name="Benocci T."/>
            <person name="Peng M."/>
            <person name="Battaglia E."/>
            <person name="Haridas S."/>
            <person name="Andreopoulos W."/>
            <person name="Labutti K."/>
            <person name="Pangilinan J."/>
            <person name="Floch G.L."/>
            <person name="Makela M.R."/>
            <person name="Henrissat B."/>
            <person name="Grigoriev I.V."/>
            <person name="Crouch J.A."/>
            <person name="De Vries R.P."/>
            <person name="Sukno S.A."/>
            <person name="Thon M.R."/>
        </authorList>
    </citation>
    <scope>NUCLEOTIDE SEQUENCE</scope>
    <source>
        <strain evidence="8">MAFF235873</strain>
    </source>
</reference>
<evidence type="ECO:0000256" key="4">
    <source>
        <dbReference type="ARBA" id="ARBA00022989"/>
    </source>
</evidence>
<evidence type="ECO:0000256" key="5">
    <source>
        <dbReference type="ARBA" id="ARBA00023136"/>
    </source>
</evidence>
<evidence type="ECO:0000256" key="6">
    <source>
        <dbReference type="SAM" id="Phobius"/>
    </source>
</evidence>
<dbReference type="PANTHER" id="PTHR23504">
    <property type="entry name" value="MAJOR FACILITATOR SUPERFAMILY DOMAIN-CONTAINING PROTEIN 10"/>
    <property type="match status" value="1"/>
</dbReference>
<evidence type="ECO:0000256" key="3">
    <source>
        <dbReference type="ARBA" id="ARBA00022692"/>
    </source>
</evidence>
<evidence type="ECO:0000256" key="2">
    <source>
        <dbReference type="ARBA" id="ARBA00022448"/>
    </source>
</evidence>
<comment type="caution">
    <text evidence="8">The sequence shown here is derived from an EMBL/GenBank/DDBJ whole genome shotgun (WGS) entry which is preliminary data.</text>
</comment>
<keyword evidence="5 6" id="KW-0472">Membrane</keyword>
<gene>
    <name evidence="8" type="ORF">LX32DRAFT_563108</name>
</gene>
<dbReference type="AlphaFoldDB" id="A0AAD9HFH6"/>
<keyword evidence="9" id="KW-1185">Reference proteome</keyword>
<dbReference type="InterPro" id="IPR020846">
    <property type="entry name" value="MFS_dom"/>
</dbReference>
<accession>A0AAD9HFH6</accession>
<dbReference type="EMBL" id="MU842883">
    <property type="protein sequence ID" value="KAK2028145.1"/>
    <property type="molecule type" value="Genomic_DNA"/>
</dbReference>
<feature type="transmembrane region" description="Helical" evidence="6">
    <location>
        <begin position="149"/>
        <end position="172"/>
    </location>
</feature>